<protein>
    <recommendedName>
        <fullName evidence="4">CCHC-type domain-containing protein</fullName>
    </recommendedName>
</protein>
<feature type="compositionally biased region" description="Basic and acidic residues" evidence="3">
    <location>
        <begin position="1"/>
        <end position="10"/>
    </location>
</feature>
<evidence type="ECO:0000259" key="4">
    <source>
        <dbReference type="PROSITE" id="PS50158"/>
    </source>
</evidence>
<dbReference type="Proteomes" id="UP000886653">
    <property type="component" value="Unassembled WGS sequence"/>
</dbReference>
<feature type="domain" description="CCHC-type" evidence="4">
    <location>
        <begin position="221"/>
        <end position="236"/>
    </location>
</feature>
<name>A0A9P6TDS8_9BASI</name>
<dbReference type="GO" id="GO:0003676">
    <property type="term" value="F:nucleic acid binding"/>
    <property type="evidence" value="ECO:0007669"/>
    <property type="project" value="InterPro"/>
</dbReference>
<feature type="compositionally biased region" description="Low complexity" evidence="3">
    <location>
        <begin position="21"/>
        <end position="42"/>
    </location>
</feature>
<dbReference type="PROSITE" id="PS50158">
    <property type="entry name" value="ZF_CCHC"/>
    <property type="match status" value="1"/>
</dbReference>
<dbReference type="InterPro" id="IPR001878">
    <property type="entry name" value="Znf_CCHC"/>
</dbReference>
<gene>
    <name evidence="5" type="ORF">CROQUDRAFT_656511</name>
</gene>
<keyword evidence="2" id="KW-0479">Metal-binding</keyword>
<dbReference type="Gene3D" id="4.10.60.10">
    <property type="entry name" value="Zinc finger, CCHC-type"/>
    <property type="match status" value="1"/>
</dbReference>
<accession>A0A9P6TDS8</accession>
<organism evidence="5 6">
    <name type="scientific">Cronartium quercuum f. sp. fusiforme G11</name>
    <dbReference type="NCBI Taxonomy" id="708437"/>
    <lineage>
        <taxon>Eukaryota</taxon>
        <taxon>Fungi</taxon>
        <taxon>Dikarya</taxon>
        <taxon>Basidiomycota</taxon>
        <taxon>Pucciniomycotina</taxon>
        <taxon>Pucciniomycetes</taxon>
        <taxon>Pucciniales</taxon>
        <taxon>Coleosporiaceae</taxon>
        <taxon>Cronartium</taxon>
    </lineage>
</organism>
<keyword evidence="1" id="KW-0507">mRNA processing</keyword>
<evidence type="ECO:0000313" key="6">
    <source>
        <dbReference type="Proteomes" id="UP000886653"/>
    </source>
</evidence>
<sequence>MVKTRNKDYEAIDPDDQGENPSTSTPIPTSTVSPIHTTSSTIRTPSDSTVLDETMSTDSSDLPEWKTINFRSKIMAIVRASGDLLKKDRLDYRDWDFRIRDLIDDWTEPGWLDRENAHIVDPRGDRIVMMMIKSSLDTDITMKISKAPSAADAMKTIKALFYFPSRSKQVACLRKDPMLTFSNLTIGNPTLRNYTGTRQGTQRPNFRPTYRNDNLSTPIDKCRGCGKEGHWAWACPLNPRVINSAKRPDQTWRRPQNQGDTRASTSAAGQADNCFKVNFVDVNGTTFEVDVDGPMPEGIWTSEGSLDVGGNEDDIGDTGASHNVTGDQLKRRPLTSQDVDH</sequence>
<feature type="compositionally biased region" description="Polar residues" evidence="3">
    <location>
        <begin position="43"/>
        <end position="58"/>
    </location>
</feature>
<dbReference type="GO" id="GO:0006397">
    <property type="term" value="P:mRNA processing"/>
    <property type="evidence" value="ECO:0007669"/>
    <property type="project" value="UniProtKB-KW"/>
</dbReference>
<keyword evidence="2" id="KW-0863">Zinc-finger</keyword>
<reference evidence="5" key="1">
    <citation type="submission" date="2013-11" db="EMBL/GenBank/DDBJ databases">
        <title>Genome sequence of the fusiform rust pathogen reveals effectors for host alternation and coevolution with pine.</title>
        <authorList>
            <consortium name="DOE Joint Genome Institute"/>
            <person name="Smith K."/>
            <person name="Pendleton A."/>
            <person name="Kubisiak T."/>
            <person name="Anderson C."/>
            <person name="Salamov A."/>
            <person name="Aerts A."/>
            <person name="Riley R."/>
            <person name="Clum A."/>
            <person name="Lindquist E."/>
            <person name="Ence D."/>
            <person name="Campbell M."/>
            <person name="Kronenberg Z."/>
            <person name="Feau N."/>
            <person name="Dhillon B."/>
            <person name="Hamelin R."/>
            <person name="Burleigh J."/>
            <person name="Smith J."/>
            <person name="Yandell M."/>
            <person name="Nelson C."/>
            <person name="Grigoriev I."/>
            <person name="Davis J."/>
        </authorList>
    </citation>
    <scope>NUCLEOTIDE SEQUENCE</scope>
    <source>
        <strain evidence="5">G11</strain>
    </source>
</reference>
<evidence type="ECO:0000256" key="1">
    <source>
        <dbReference type="ARBA" id="ARBA00022664"/>
    </source>
</evidence>
<dbReference type="InterPro" id="IPR036875">
    <property type="entry name" value="Znf_CCHC_sf"/>
</dbReference>
<dbReference type="EMBL" id="MU167252">
    <property type="protein sequence ID" value="KAG0147053.1"/>
    <property type="molecule type" value="Genomic_DNA"/>
</dbReference>
<dbReference type="GO" id="GO:0008270">
    <property type="term" value="F:zinc ion binding"/>
    <property type="evidence" value="ECO:0007669"/>
    <property type="project" value="UniProtKB-KW"/>
</dbReference>
<keyword evidence="6" id="KW-1185">Reference proteome</keyword>
<keyword evidence="2" id="KW-0862">Zinc</keyword>
<dbReference type="OrthoDB" id="116316at2759"/>
<evidence type="ECO:0000313" key="5">
    <source>
        <dbReference type="EMBL" id="KAG0147053.1"/>
    </source>
</evidence>
<evidence type="ECO:0000256" key="2">
    <source>
        <dbReference type="PROSITE-ProRule" id="PRU00047"/>
    </source>
</evidence>
<feature type="region of interest" description="Disordered" evidence="3">
    <location>
        <begin position="244"/>
        <end position="268"/>
    </location>
</feature>
<dbReference type="AlphaFoldDB" id="A0A9P6TDS8"/>
<dbReference type="SUPFAM" id="SSF57756">
    <property type="entry name" value="Retrovirus zinc finger-like domains"/>
    <property type="match status" value="1"/>
</dbReference>
<evidence type="ECO:0000256" key="3">
    <source>
        <dbReference type="SAM" id="MobiDB-lite"/>
    </source>
</evidence>
<proteinExistence type="predicted"/>
<feature type="region of interest" description="Disordered" evidence="3">
    <location>
        <begin position="293"/>
        <end position="341"/>
    </location>
</feature>
<feature type="compositionally biased region" description="Polar residues" evidence="3">
    <location>
        <begin position="253"/>
        <end position="268"/>
    </location>
</feature>
<feature type="region of interest" description="Disordered" evidence="3">
    <location>
        <begin position="1"/>
        <end position="58"/>
    </location>
</feature>
<comment type="caution">
    <text evidence="5">The sequence shown here is derived from an EMBL/GenBank/DDBJ whole genome shotgun (WGS) entry which is preliminary data.</text>
</comment>